<dbReference type="InterPro" id="IPR011032">
    <property type="entry name" value="GroES-like_sf"/>
</dbReference>
<proteinExistence type="inferred from homology"/>
<dbReference type="GO" id="GO:0008270">
    <property type="term" value="F:zinc ion binding"/>
    <property type="evidence" value="ECO:0007669"/>
    <property type="project" value="InterPro"/>
</dbReference>
<dbReference type="OrthoDB" id="9787435at2"/>
<dbReference type="GO" id="GO:0003723">
    <property type="term" value="F:RNA binding"/>
    <property type="evidence" value="ECO:0007669"/>
    <property type="project" value="UniProtKB-KW"/>
</dbReference>
<dbReference type="PANTHER" id="PTHR44154:SF1">
    <property type="entry name" value="QUINONE OXIDOREDUCTASE"/>
    <property type="match status" value="1"/>
</dbReference>
<evidence type="ECO:0000313" key="10">
    <source>
        <dbReference type="EMBL" id="KFF00605.1"/>
    </source>
</evidence>
<keyword evidence="8" id="KW-0862">Zinc</keyword>
<keyword evidence="11" id="KW-1185">Reference proteome</keyword>
<name>A0A085Z841_9FLAO</name>
<dbReference type="CDD" id="cd08252">
    <property type="entry name" value="AL_MDR"/>
    <property type="match status" value="1"/>
</dbReference>
<keyword evidence="8" id="KW-0560">Oxidoreductase</keyword>
<protein>
    <recommendedName>
        <fullName evidence="8">Zinc-type alcohol dehydrogenase-like protein</fullName>
    </recommendedName>
</protein>
<dbReference type="SUPFAM" id="SSF50129">
    <property type="entry name" value="GroES-like"/>
    <property type="match status" value="1"/>
</dbReference>
<keyword evidence="5" id="KW-0521">NADP</keyword>
<evidence type="ECO:0000313" key="11">
    <source>
        <dbReference type="Proteomes" id="UP000028713"/>
    </source>
</evidence>
<dbReference type="Pfam" id="PF08240">
    <property type="entry name" value="ADH_N"/>
    <property type="match status" value="1"/>
</dbReference>
<dbReference type="PANTHER" id="PTHR44154">
    <property type="entry name" value="QUINONE OXIDOREDUCTASE"/>
    <property type="match status" value="1"/>
</dbReference>
<dbReference type="GO" id="GO:0016491">
    <property type="term" value="F:oxidoreductase activity"/>
    <property type="evidence" value="ECO:0007669"/>
    <property type="project" value="UniProtKB-KW"/>
</dbReference>
<dbReference type="InterPro" id="IPR002364">
    <property type="entry name" value="Quin_OxRdtase/zeta-crystal_CS"/>
</dbReference>
<dbReference type="GO" id="GO:0005737">
    <property type="term" value="C:cytoplasm"/>
    <property type="evidence" value="ECO:0007669"/>
    <property type="project" value="UniProtKB-SubCell"/>
</dbReference>
<reference evidence="10 11" key="1">
    <citation type="submission" date="2014-07" db="EMBL/GenBank/DDBJ databases">
        <title>Genome of Chryseobacterium formosense LMG 24722.</title>
        <authorList>
            <person name="Pipes S.E."/>
            <person name="Stropko S.J."/>
            <person name="Newman J.D."/>
        </authorList>
    </citation>
    <scope>NUCLEOTIDE SEQUENCE [LARGE SCALE GENOMIC DNA]</scope>
    <source>
        <strain evidence="10 11">LMG 24722</strain>
    </source>
</reference>
<dbReference type="STRING" id="236814.IX39_08190"/>
<comment type="subcellular location">
    <subcellularLocation>
        <location evidence="1">Cytoplasm</location>
    </subcellularLocation>
</comment>
<accession>A0A085Z841</accession>
<dbReference type="InterPro" id="IPR020843">
    <property type="entry name" value="ER"/>
</dbReference>
<gene>
    <name evidence="10" type="ORF">IX39_08190</name>
</gene>
<dbReference type="InterPro" id="IPR014182">
    <property type="entry name" value="ADH_Zn_typ-1"/>
</dbReference>
<dbReference type="InterPro" id="IPR013154">
    <property type="entry name" value="ADH-like_N"/>
</dbReference>
<keyword evidence="4" id="KW-0963">Cytoplasm</keyword>
<keyword evidence="7" id="KW-0007">Acetylation</keyword>
<dbReference type="SMART" id="SM00829">
    <property type="entry name" value="PKS_ER"/>
    <property type="match status" value="1"/>
</dbReference>
<dbReference type="NCBIfam" id="TIGR02817">
    <property type="entry name" value="adh_fam_1"/>
    <property type="match status" value="1"/>
</dbReference>
<dbReference type="SUPFAM" id="SSF51735">
    <property type="entry name" value="NAD(P)-binding Rossmann-fold domains"/>
    <property type="match status" value="1"/>
</dbReference>
<dbReference type="AlphaFoldDB" id="A0A085Z841"/>
<dbReference type="EMBL" id="JPRP01000001">
    <property type="protein sequence ID" value="KFF00605.1"/>
    <property type="molecule type" value="Genomic_DNA"/>
</dbReference>
<dbReference type="eggNOG" id="COG0604">
    <property type="taxonomic scope" value="Bacteria"/>
</dbReference>
<evidence type="ECO:0000256" key="1">
    <source>
        <dbReference type="ARBA" id="ARBA00004496"/>
    </source>
</evidence>
<evidence type="ECO:0000256" key="4">
    <source>
        <dbReference type="ARBA" id="ARBA00022490"/>
    </source>
</evidence>
<keyword evidence="8" id="KW-0479">Metal-binding</keyword>
<dbReference type="RefSeq" id="WP_034675029.1">
    <property type="nucleotide sequence ID" value="NZ_FPAP01000001.1"/>
</dbReference>
<evidence type="ECO:0000256" key="2">
    <source>
        <dbReference type="ARBA" id="ARBA00010371"/>
    </source>
</evidence>
<evidence type="ECO:0000256" key="6">
    <source>
        <dbReference type="ARBA" id="ARBA00022884"/>
    </source>
</evidence>
<comment type="similarity">
    <text evidence="2 8">Belongs to the zinc-containing alcohol dehydrogenase family. Quinone oxidoreductase subfamily.</text>
</comment>
<sequence>MKAIGFKKSLPISDPESFLEFETNTPKPAGKELLVKVEAISVNPVDYKIRQNSLKDKTKDEPKVIGWDAVGIVEEVGNEVILFKKGDKVFYAGDITKPGSNQEYQLVDERIVGFAPKNLTIEEAAAMPLTSLTAYEILFDRMGLSKEKDAGKSILIIGGAGGVGSIAIQIAKILLGLTVITTASRPETVEWCQKMGADVVISHTNLIQEVHDAGFENIDFIVDFVDLNQYWDALVTLIKPQGKIASISDPVHPVDLRQLKGKSVSFHWELMFTRAMFQTDDMIRQHEILNIISDLLDKGILKSTLNNTINGFSSENLRKAHQQLESGKTIGKLVIKY</sequence>
<dbReference type="InterPro" id="IPR051603">
    <property type="entry name" value="Zinc-ADH_QOR/CCCR"/>
</dbReference>
<evidence type="ECO:0000256" key="5">
    <source>
        <dbReference type="ARBA" id="ARBA00022857"/>
    </source>
</evidence>
<evidence type="ECO:0000256" key="3">
    <source>
        <dbReference type="ARBA" id="ARBA00011881"/>
    </source>
</evidence>
<dbReference type="Proteomes" id="UP000028713">
    <property type="component" value="Unassembled WGS sequence"/>
</dbReference>
<comment type="subunit">
    <text evidence="3">Homotetramer.</text>
</comment>
<dbReference type="Gene3D" id="3.40.50.720">
    <property type="entry name" value="NAD(P)-binding Rossmann-like Domain"/>
    <property type="match status" value="1"/>
</dbReference>
<comment type="caution">
    <text evidence="10">The sequence shown here is derived from an EMBL/GenBank/DDBJ whole genome shotgun (WGS) entry which is preliminary data.</text>
</comment>
<evidence type="ECO:0000256" key="8">
    <source>
        <dbReference type="RuleBase" id="RU364000"/>
    </source>
</evidence>
<keyword evidence="6" id="KW-0694">RNA-binding</keyword>
<evidence type="ECO:0000259" key="9">
    <source>
        <dbReference type="SMART" id="SM00829"/>
    </source>
</evidence>
<organism evidence="10 11">
    <name type="scientific">Chryseobacterium formosense</name>
    <dbReference type="NCBI Taxonomy" id="236814"/>
    <lineage>
        <taxon>Bacteria</taxon>
        <taxon>Pseudomonadati</taxon>
        <taxon>Bacteroidota</taxon>
        <taxon>Flavobacteriia</taxon>
        <taxon>Flavobacteriales</taxon>
        <taxon>Weeksellaceae</taxon>
        <taxon>Chryseobacterium group</taxon>
        <taxon>Chryseobacterium</taxon>
    </lineage>
</organism>
<feature type="domain" description="Enoyl reductase (ER)" evidence="9">
    <location>
        <begin position="13"/>
        <end position="335"/>
    </location>
</feature>
<evidence type="ECO:0000256" key="7">
    <source>
        <dbReference type="ARBA" id="ARBA00022990"/>
    </source>
</evidence>
<dbReference type="Pfam" id="PF00107">
    <property type="entry name" value="ADH_zinc_N"/>
    <property type="match status" value="1"/>
</dbReference>
<dbReference type="Gene3D" id="3.90.180.10">
    <property type="entry name" value="Medium-chain alcohol dehydrogenases, catalytic domain"/>
    <property type="match status" value="1"/>
</dbReference>
<dbReference type="InterPro" id="IPR013149">
    <property type="entry name" value="ADH-like_C"/>
</dbReference>
<dbReference type="InterPro" id="IPR036291">
    <property type="entry name" value="NAD(P)-bd_dom_sf"/>
</dbReference>
<dbReference type="PROSITE" id="PS01162">
    <property type="entry name" value="QOR_ZETA_CRYSTAL"/>
    <property type="match status" value="1"/>
</dbReference>